<feature type="compositionally biased region" description="Polar residues" evidence="2">
    <location>
        <begin position="1"/>
        <end position="10"/>
    </location>
</feature>
<feature type="compositionally biased region" description="Basic and acidic residues" evidence="2">
    <location>
        <begin position="621"/>
        <end position="635"/>
    </location>
</feature>
<evidence type="ECO:0000259" key="3">
    <source>
        <dbReference type="Pfam" id="PF12509"/>
    </source>
</evidence>
<dbReference type="PANTHER" id="PTHR16207">
    <property type="entry name" value="SET DOMAIN-CONTAINING PROTEIN"/>
    <property type="match status" value="1"/>
</dbReference>
<dbReference type="Gene3D" id="3.90.228.10">
    <property type="match status" value="1"/>
</dbReference>
<feature type="compositionally biased region" description="Polar residues" evidence="2">
    <location>
        <begin position="71"/>
        <end position="80"/>
    </location>
</feature>
<feature type="compositionally biased region" description="Gly residues" evidence="2">
    <location>
        <begin position="1660"/>
        <end position="1670"/>
    </location>
</feature>
<feature type="compositionally biased region" description="Basic and acidic residues" evidence="2">
    <location>
        <begin position="823"/>
        <end position="834"/>
    </location>
</feature>
<dbReference type="InterPro" id="IPR046432">
    <property type="entry name" value="TASOR"/>
</dbReference>
<feature type="domain" description="TASOR pseudo-PARP" evidence="3">
    <location>
        <begin position="162"/>
        <end position="306"/>
    </location>
</feature>
<dbReference type="GO" id="GO:0045814">
    <property type="term" value="P:negative regulation of gene expression, epigenetic"/>
    <property type="evidence" value="ECO:0007669"/>
    <property type="project" value="InterPro"/>
</dbReference>
<proteinExistence type="inferred from homology"/>
<accession>A0AAD8G2E2</accession>
<dbReference type="GO" id="GO:0005654">
    <property type="term" value="C:nucleoplasm"/>
    <property type="evidence" value="ECO:0007669"/>
    <property type="project" value="TreeGrafter"/>
</dbReference>
<dbReference type="EMBL" id="JAGXEW010000018">
    <property type="protein sequence ID" value="KAK1161554.1"/>
    <property type="molecule type" value="Genomic_DNA"/>
</dbReference>
<name>A0AAD8G2E2_ACIOX</name>
<feature type="compositionally biased region" description="Basic and acidic residues" evidence="2">
    <location>
        <begin position="1068"/>
        <end position="1077"/>
    </location>
</feature>
<evidence type="ECO:0000259" key="5">
    <source>
        <dbReference type="Pfam" id="PF24630"/>
    </source>
</evidence>
<evidence type="ECO:0000313" key="7">
    <source>
        <dbReference type="Proteomes" id="UP001230051"/>
    </source>
</evidence>
<dbReference type="Pfam" id="PF12509">
    <property type="entry name" value="DUF3715"/>
    <property type="match status" value="1"/>
</dbReference>
<keyword evidence="7" id="KW-1185">Reference proteome</keyword>
<feature type="compositionally biased region" description="Low complexity" evidence="2">
    <location>
        <begin position="1698"/>
        <end position="1735"/>
    </location>
</feature>
<organism evidence="6 7">
    <name type="scientific">Acipenser oxyrinchus oxyrinchus</name>
    <dbReference type="NCBI Taxonomy" id="40147"/>
    <lineage>
        <taxon>Eukaryota</taxon>
        <taxon>Metazoa</taxon>
        <taxon>Chordata</taxon>
        <taxon>Craniata</taxon>
        <taxon>Vertebrata</taxon>
        <taxon>Euteleostomi</taxon>
        <taxon>Actinopterygii</taxon>
        <taxon>Chondrostei</taxon>
        <taxon>Acipenseriformes</taxon>
        <taxon>Acipenseridae</taxon>
        <taxon>Acipenser</taxon>
    </lineage>
</organism>
<dbReference type="GO" id="GO:0097355">
    <property type="term" value="P:protein localization to heterochromatin"/>
    <property type="evidence" value="ECO:0007669"/>
    <property type="project" value="TreeGrafter"/>
</dbReference>
<dbReference type="CDD" id="cd22569">
    <property type="entry name" value="TASOR_PBD"/>
    <property type="match status" value="1"/>
</dbReference>
<dbReference type="Proteomes" id="UP001230051">
    <property type="component" value="Unassembled WGS sequence"/>
</dbReference>
<feature type="region of interest" description="Disordered" evidence="2">
    <location>
        <begin position="1"/>
        <end position="81"/>
    </location>
</feature>
<feature type="region of interest" description="Disordered" evidence="2">
    <location>
        <begin position="615"/>
        <end position="655"/>
    </location>
</feature>
<evidence type="ECO:0000256" key="1">
    <source>
        <dbReference type="ARBA" id="ARBA00008058"/>
    </source>
</evidence>
<dbReference type="GO" id="GO:0003682">
    <property type="term" value="F:chromatin binding"/>
    <property type="evidence" value="ECO:0007669"/>
    <property type="project" value="TreeGrafter"/>
</dbReference>
<dbReference type="Pfam" id="PF24630">
    <property type="entry name" value="PIN_TASOR"/>
    <property type="match status" value="1"/>
</dbReference>
<evidence type="ECO:0000256" key="2">
    <source>
        <dbReference type="SAM" id="MobiDB-lite"/>
    </source>
</evidence>
<protein>
    <submittedName>
        <fullName evidence="6">Protein TASOR-like</fullName>
    </submittedName>
</protein>
<feature type="compositionally biased region" description="Polar residues" evidence="2">
    <location>
        <begin position="840"/>
        <end position="857"/>
    </location>
</feature>
<feature type="region of interest" description="Disordered" evidence="2">
    <location>
        <begin position="1544"/>
        <end position="1806"/>
    </location>
</feature>
<evidence type="ECO:0000259" key="4">
    <source>
        <dbReference type="Pfam" id="PF23314"/>
    </source>
</evidence>
<feature type="compositionally biased region" description="Basic residues" evidence="2">
    <location>
        <begin position="1754"/>
        <end position="1770"/>
    </location>
</feature>
<feature type="region of interest" description="Disordered" evidence="2">
    <location>
        <begin position="803"/>
        <end position="871"/>
    </location>
</feature>
<feature type="domain" description="TASOR alpha/beta" evidence="4">
    <location>
        <begin position="1162"/>
        <end position="1256"/>
    </location>
</feature>
<dbReference type="PANTHER" id="PTHR16207:SF1">
    <property type="entry name" value="PROTEIN TASOR"/>
    <property type="match status" value="1"/>
</dbReference>
<dbReference type="GO" id="GO:0000792">
    <property type="term" value="C:heterochromatin"/>
    <property type="evidence" value="ECO:0007669"/>
    <property type="project" value="TreeGrafter"/>
</dbReference>
<feature type="compositionally biased region" description="Polar residues" evidence="2">
    <location>
        <begin position="1588"/>
        <end position="1603"/>
    </location>
</feature>
<evidence type="ECO:0000313" key="6">
    <source>
        <dbReference type="EMBL" id="KAK1161554.1"/>
    </source>
</evidence>
<reference evidence="6" key="1">
    <citation type="submission" date="2022-02" db="EMBL/GenBank/DDBJ databases">
        <title>Atlantic sturgeon de novo genome assembly.</title>
        <authorList>
            <person name="Stock M."/>
            <person name="Klopp C."/>
            <person name="Guiguen Y."/>
            <person name="Cabau C."/>
            <person name="Parinello H."/>
            <person name="Santidrian Yebra-Pimentel E."/>
            <person name="Kuhl H."/>
            <person name="Dirks R.P."/>
            <person name="Guessner J."/>
            <person name="Wuertz S."/>
            <person name="Du K."/>
            <person name="Schartl M."/>
        </authorList>
    </citation>
    <scope>NUCLEOTIDE SEQUENCE</scope>
    <source>
        <strain evidence="6">STURGEONOMICS-FGT-2020</strain>
        <tissue evidence="6">Whole blood</tissue>
    </source>
</reference>
<sequence length="1822" mass="198736">MASSNQNVGQETKGDGRSRRGSVSIENSDVPRHLMPGSALPSKQDGEQAVCEGGPVLLAGQEDAERRRSSMSDLKTSDNGSAAFEKAALEQPRRSFHIPRKNKEKKALFQFMSLDSREFKEILKIMSSSYLDPSSGSTFSYKKASLIHSELLEKEFIEKRRELKQDGRTDKELVESYAFLLADPTKLNWICEKGLDIGHSRVTTLGKPSLGVYLSKHADLLQINPFDVGATGEIIIFKVMKGRIKSIYENMSKNILDPTPKFDCHVSKNSSRVTTLWSYRAFELTQTYFYEYVFDDIKKRPRHVCPYAVVSFMCQDKGSAPVPKPLPPPMPVSNSSEGGGGKGHFTVWSGQFLNKGNLICHADLKSDKWLFPPFKLPEKLDVGSVMSLDQVKLKIPAALFYRDTYNRQREVLKSGMYCSLFELMEKSKSGSSLPSVLQKLEKEKLVLVKPLEDKGFLFLLSSSQMVYNELKGEQLRCLQALFLFQEPRDVVKAAKSSATAAPQSTEVTEEIMPHLMTFIPALHYGLMKSRNNTSTPPNIAVERCAKDYLRNLPEGGRKRIREFVLYEYDQKLDHKKALFTPPYVKTNIDKALHFYLYESNAFKLSLSRVREMVESSLRVPESSRESSEGKCESKRLGWGNGSEHAPLSQKTSHNAMDDPEKLKELIHLIQSRKKHMGEGAESEEFKSVRSLKRKLEGDDVETAYKHLRTWAGENGEDLKADVEQSPDSSSLITCLGGQDTDLRKQDPSSTVAADTQSLIQLLLDTLTSAGGVSAVALLNKPLDSGCAQEPPTMHGYEDSEKEGALMAADPSSTCKASDFRLASGDERSDGKDSSEEQMAGSVSSLEGFSPCSSTQLEQTHHREQGARLPGDSDMAWKLIPITGMKSQTYRLAQEAISPHDPRVLHSQDSSPVKFIQVSSPTPAEMHEDDKDAVHPGWASFTAEYTSAEPRDVESTVFQEFGGFTTKVQELLRQENVLYSTKSVVSIPEKLTSGFSKCVRVREPHVPVQNYVDKLCEKMRSLVDSEKFRAAARHSQLSSSPPEQSLQTGARLGTVTNTPQVQMDLSQSPRKECLKQDEPEPEQQSLNVNPAALSVPSLDTVMEPEPAAVAGGRDGMLPLGEAAAHCPPISSAVQAPAAFSNLINQLKPEVFSSLVKIIKDVQKNTLKFYIHAEEESTVCTEIKKYLMRLGNAECNPQNFLEKNSSLDKLLIIIQNEDIAANIHEIPALVSLKKLPSVSFAGVDSLDDVKNHTYNELFVSGGFIVSDESVLNPDVITVEKLQSFLNFLEERNTQSNWQWKIHFKTQKKLKEMGRMNSKVLSLLTLLNSYQKKHLVEFLSYHECDSQSRQAPELDCLIKLQAQNIQRRHVVFLTEKRFEMFLKHCNNGVVVATIEDFMQSFQSLIGFNSSSTEDKCVPGTSTPEVQPADAGMLPVGELKEEEEDMSIDSEEESSKIELCGGTIKTESLDPGVCIPAMPAENQAAPLLHRASGLDLEALRSAISIFTSSAAKDPKPLVPVASPASPTTMMYSMFNVNTYQSFLGTGPETLLTASNTPGDQQRAEPAPGSTGSQASAALAPRNPTSPAAHPANQASSKPAFSTPNIQVMCSPAPNSGGGSSPASMTNQGSGSHKAPACPSNLGSSRSPANRGGCISATSGSLTRGSGGSAGGGSGSAAPGTPDNSVGGNSAGRGASTPKATTPSRGRGTGSAASGTGTSRGRGNSASRGSSSPAGSGAPNQGCGGAAPRNPSSYGQGNFHHRGGGNSASRRRGNRRGGGGHSLYRGRGHFDGYRGNGAPHRHNRGGYWGNERENFYNDDFGTMFKPY</sequence>
<comment type="similarity">
    <text evidence="1">Belongs to the TASOR family.</text>
</comment>
<comment type="caution">
    <text evidence="6">The sequence shown here is derived from an EMBL/GenBank/DDBJ whole genome shotgun (WGS) entry which is preliminary data.</text>
</comment>
<dbReference type="Pfam" id="PF23314">
    <property type="entry name" value="TASOR_alpha-beta"/>
    <property type="match status" value="1"/>
</dbReference>
<dbReference type="InterPro" id="IPR022188">
    <property type="entry name" value="TASOR_DUF3715"/>
</dbReference>
<dbReference type="InterPro" id="IPR056242">
    <property type="entry name" value="PIN_TASOR"/>
</dbReference>
<feature type="domain" description="TASOR PIN" evidence="5">
    <location>
        <begin position="1260"/>
        <end position="1400"/>
    </location>
</feature>
<dbReference type="InterPro" id="IPR056243">
    <property type="entry name" value="TASOR_ab_dom"/>
</dbReference>
<gene>
    <name evidence="6" type="primary">TASOR</name>
    <name evidence="6" type="ORF">AOXY_G19132</name>
</gene>
<feature type="region of interest" description="Disordered" evidence="2">
    <location>
        <begin position="1061"/>
        <end position="1085"/>
    </location>
</feature>